<keyword evidence="3" id="KW-0227">DNA damage</keyword>
<dbReference type="Proteomes" id="UP001196661">
    <property type="component" value="Unassembled WGS sequence"/>
</dbReference>
<feature type="domain" description="HhH-GPD" evidence="5">
    <location>
        <begin position="50"/>
        <end position="197"/>
    </location>
</feature>
<evidence type="ECO:0000256" key="1">
    <source>
        <dbReference type="ARBA" id="ARBA00000086"/>
    </source>
</evidence>
<dbReference type="RefSeq" id="WP_215617309.1">
    <property type="nucleotide sequence ID" value="NZ_JADOER010000004.1"/>
</dbReference>
<sequence>MKAQTVHSQCVAIARQINDNLARAIVAAGPLPLAPRQDVPFPVRLCRAVAGQQLSVKAAQSIWARVLAQAAGQPLMDYFTAASPETLRSCGLSKAKAKAMGEIALAHRTHQIDAATLGNLDHKQRTQQLTKIWGVGPWTADMVGIFYFGDPDIWPDGDATACKCLATLTNNQTTISTAAHFAPYRSYLALYMWHQADAPII</sequence>
<dbReference type="EMBL" id="JADOER010000004">
    <property type="protein sequence ID" value="MBT9311423.1"/>
    <property type="molecule type" value="Genomic_DNA"/>
</dbReference>
<keyword evidence="7" id="KW-1185">Reference proteome</keyword>
<dbReference type="Gene3D" id="1.10.1670.40">
    <property type="match status" value="1"/>
</dbReference>
<dbReference type="SMART" id="SM00478">
    <property type="entry name" value="ENDO3c"/>
    <property type="match status" value="1"/>
</dbReference>
<dbReference type="Gene3D" id="1.10.340.30">
    <property type="entry name" value="Hypothetical protein, domain 2"/>
    <property type="match status" value="1"/>
</dbReference>
<evidence type="ECO:0000259" key="5">
    <source>
        <dbReference type="SMART" id="SM00478"/>
    </source>
</evidence>
<evidence type="ECO:0000313" key="7">
    <source>
        <dbReference type="Proteomes" id="UP001196661"/>
    </source>
</evidence>
<evidence type="ECO:0000256" key="2">
    <source>
        <dbReference type="ARBA" id="ARBA00012000"/>
    </source>
</evidence>
<dbReference type="EC" id="3.2.2.21" evidence="2"/>
<dbReference type="SUPFAM" id="SSF48150">
    <property type="entry name" value="DNA-glycosylase"/>
    <property type="match status" value="1"/>
</dbReference>
<comment type="caution">
    <text evidence="6">The sequence shown here is derived from an EMBL/GenBank/DDBJ whole genome shotgun (WGS) entry which is preliminary data.</text>
</comment>
<dbReference type="InterPro" id="IPR051912">
    <property type="entry name" value="Alkylbase_DNA_Glycosylase/TA"/>
</dbReference>
<proteinExistence type="predicted"/>
<evidence type="ECO:0000256" key="3">
    <source>
        <dbReference type="ARBA" id="ARBA00022763"/>
    </source>
</evidence>
<organism evidence="6 7">
    <name type="scientific">Leptothoe kymatousa TAU-MAC 1615</name>
    <dbReference type="NCBI Taxonomy" id="2364775"/>
    <lineage>
        <taxon>Bacteria</taxon>
        <taxon>Bacillati</taxon>
        <taxon>Cyanobacteriota</taxon>
        <taxon>Cyanophyceae</taxon>
        <taxon>Nodosilineales</taxon>
        <taxon>Cymatolegaceae</taxon>
        <taxon>Leptothoe</taxon>
        <taxon>Leptothoe kymatousa</taxon>
    </lineage>
</organism>
<dbReference type="PANTHER" id="PTHR43003:SF5">
    <property type="entry name" value="DNA-3-METHYLADENINE GLYCOSYLASE"/>
    <property type="match status" value="1"/>
</dbReference>
<reference evidence="6 7" key="1">
    <citation type="journal article" date="2021" name="Mar. Drugs">
        <title>Genome Reduction and Secondary Metabolism of the Marine Sponge-Associated Cyanobacterium Leptothoe.</title>
        <authorList>
            <person name="Konstantinou D."/>
            <person name="Popin R.V."/>
            <person name="Fewer D.P."/>
            <person name="Sivonen K."/>
            <person name="Gkelis S."/>
        </authorList>
    </citation>
    <scope>NUCLEOTIDE SEQUENCE [LARGE SCALE GENOMIC DNA]</scope>
    <source>
        <strain evidence="6 7">TAU-MAC 1615</strain>
    </source>
</reference>
<protein>
    <recommendedName>
        <fullName evidence="2">DNA-3-methyladenine glycosylase II</fullName>
        <ecNumber evidence="2">3.2.2.21</ecNumber>
    </recommendedName>
</protein>
<keyword evidence="4" id="KW-0234">DNA repair</keyword>
<dbReference type="PANTHER" id="PTHR43003">
    <property type="entry name" value="DNA-3-METHYLADENINE GLYCOSYLASE"/>
    <property type="match status" value="1"/>
</dbReference>
<dbReference type="InterPro" id="IPR003265">
    <property type="entry name" value="HhH-GPD_domain"/>
</dbReference>
<accession>A0ABS5Y0T4</accession>
<dbReference type="Pfam" id="PF00730">
    <property type="entry name" value="HhH-GPD"/>
    <property type="match status" value="1"/>
</dbReference>
<dbReference type="CDD" id="cd00056">
    <property type="entry name" value="ENDO3c"/>
    <property type="match status" value="1"/>
</dbReference>
<comment type="catalytic activity">
    <reaction evidence="1">
        <text>Hydrolysis of alkylated DNA, releasing 3-methyladenine, 3-methylguanine, 7-methylguanine and 7-methyladenine.</text>
        <dbReference type="EC" id="3.2.2.21"/>
    </reaction>
</comment>
<dbReference type="InterPro" id="IPR011257">
    <property type="entry name" value="DNA_glycosylase"/>
</dbReference>
<evidence type="ECO:0000256" key="4">
    <source>
        <dbReference type="ARBA" id="ARBA00023204"/>
    </source>
</evidence>
<evidence type="ECO:0000313" key="6">
    <source>
        <dbReference type="EMBL" id="MBT9311423.1"/>
    </source>
</evidence>
<gene>
    <name evidence="6" type="ORF">IXB28_04335</name>
</gene>
<name>A0ABS5Y0T4_9CYAN</name>